<evidence type="ECO:0000256" key="1">
    <source>
        <dbReference type="ARBA" id="ARBA00022771"/>
    </source>
</evidence>
<evidence type="ECO:0000256" key="3">
    <source>
        <dbReference type="PROSITE-ProRule" id="PRU00175"/>
    </source>
</evidence>
<name>A0A3P7E7Y5_WUCBA</name>
<reference evidence="5 6" key="1">
    <citation type="submission" date="2018-11" db="EMBL/GenBank/DDBJ databases">
        <authorList>
            <consortium name="Pathogen Informatics"/>
        </authorList>
    </citation>
    <scope>NUCLEOTIDE SEQUENCE [LARGE SCALE GENOMIC DNA]</scope>
</reference>
<dbReference type="FunCoup" id="A0A3P7E7Y5">
    <property type="interactions" value="125"/>
</dbReference>
<keyword evidence="1 3" id="KW-0479">Metal-binding</keyword>
<dbReference type="InParanoid" id="A0A3P7E7Y5"/>
<dbReference type="SUPFAM" id="SSF57850">
    <property type="entry name" value="RING/U-box"/>
    <property type="match status" value="1"/>
</dbReference>
<dbReference type="PANTHER" id="PTHR47156:SF10">
    <property type="entry name" value="E3 UBIQUITIN-PROTEIN LIGASE TRIM-21-RELATED"/>
    <property type="match status" value="1"/>
</dbReference>
<sequence length="133" mass="15109">MSSISDTGLECPLCHESYASEIRTPRVLHGCGHTVCQMCCSSLVDLSAPIAQVICPFDRTVTLLAEPCVFSLKKNFALIEIIERHKKFTGRVSPLLVSFEYTINPLNIELLLEKTWLYVKFFFFREVPFMSIS</sequence>
<proteinExistence type="predicted"/>
<dbReference type="InterPro" id="IPR052667">
    <property type="entry name" value="E3_ubiquitin-ligase_RING"/>
</dbReference>
<keyword evidence="6" id="KW-1185">Reference proteome</keyword>
<keyword evidence="1 3" id="KW-0863">Zinc-finger</keyword>
<dbReference type="SMART" id="SM00184">
    <property type="entry name" value="RING"/>
    <property type="match status" value="1"/>
</dbReference>
<dbReference type="EMBL" id="UYWW01008052">
    <property type="protein sequence ID" value="VDM15546.1"/>
    <property type="molecule type" value="Genomic_DNA"/>
</dbReference>
<evidence type="ECO:0000313" key="6">
    <source>
        <dbReference type="Proteomes" id="UP000270924"/>
    </source>
</evidence>
<dbReference type="InterPro" id="IPR001841">
    <property type="entry name" value="Znf_RING"/>
</dbReference>
<dbReference type="Proteomes" id="UP000270924">
    <property type="component" value="Unassembled WGS sequence"/>
</dbReference>
<evidence type="ECO:0000259" key="4">
    <source>
        <dbReference type="PROSITE" id="PS50089"/>
    </source>
</evidence>
<protein>
    <recommendedName>
        <fullName evidence="4">RING-type domain-containing protein</fullName>
    </recommendedName>
</protein>
<evidence type="ECO:0000313" key="5">
    <source>
        <dbReference type="EMBL" id="VDM15546.1"/>
    </source>
</evidence>
<dbReference type="InterPro" id="IPR013083">
    <property type="entry name" value="Znf_RING/FYVE/PHD"/>
</dbReference>
<accession>A0A3P7E7Y5</accession>
<feature type="domain" description="RING-type" evidence="4">
    <location>
        <begin position="11"/>
        <end position="59"/>
    </location>
</feature>
<keyword evidence="2" id="KW-0862">Zinc</keyword>
<dbReference type="PANTHER" id="PTHR47156">
    <property type="entry name" value="PROTEIN CBG20824"/>
    <property type="match status" value="1"/>
</dbReference>
<dbReference type="AlphaFoldDB" id="A0A3P7E7Y5"/>
<dbReference type="Gene3D" id="3.30.40.10">
    <property type="entry name" value="Zinc/RING finger domain, C3HC4 (zinc finger)"/>
    <property type="match status" value="1"/>
</dbReference>
<dbReference type="OrthoDB" id="5828209at2759"/>
<gene>
    <name evidence="5" type="ORF">WBA_LOCUS8932</name>
</gene>
<dbReference type="PROSITE" id="PS50089">
    <property type="entry name" value="ZF_RING_2"/>
    <property type="match status" value="1"/>
</dbReference>
<evidence type="ECO:0000256" key="2">
    <source>
        <dbReference type="ARBA" id="ARBA00022833"/>
    </source>
</evidence>
<organism evidence="5 6">
    <name type="scientific">Wuchereria bancrofti</name>
    <dbReference type="NCBI Taxonomy" id="6293"/>
    <lineage>
        <taxon>Eukaryota</taxon>
        <taxon>Metazoa</taxon>
        <taxon>Ecdysozoa</taxon>
        <taxon>Nematoda</taxon>
        <taxon>Chromadorea</taxon>
        <taxon>Rhabditida</taxon>
        <taxon>Spirurina</taxon>
        <taxon>Spiruromorpha</taxon>
        <taxon>Filarioidea</taxon>
        <taxon>Onchocercidae</taxon>
        <taxon>Wuchereria</taxon>
    </lineage>
</organism>
<dbReference type="GO" id="GO:0008270">
    <property type="term" value="F:zinc ion binding"/>
    <property type="evidence" value="ECO:0007669"/>
    <property type="project" value="UniProtKB-KW"/>
</dbReference>